<reference evidence="10" key="2">
    <citation type="submission" date="2021-01" db="EMBL/GenBank/DDBJ databases">
        <authorList>
            <person name="Kang M."/>
        </authorList>
    </citation>
    <scope>NUCLEOTIDE SEQUENCE</scope>
    <source>
        <strain evidence="10">KACC 17527</strain>
    </source>
</reference>
<dbReference type="Pfam" id="PF00679">
    <property type="entry name" value="EFG_C"/>
    <property type="match status" value="1"/>
</dbReference>
<evidence type="ECO:0000256" key="8">
    <source>
        <dbReference type="HAMAP-Rule" id="MF_00054"/>
    </source>
</evidence>
<dbReference type="PANTHER" id="PTHR43261">
    <property type="entry name" value="TRANSLATION ELONGATION FACTOR G-RELATED"/>
    <property type="match status" value="1"/>
</dbReference>
<comment type="subcellular location">
    <subcellularLocation>
        <location evidence="8">Cytoplasm</location>
    </subcellularLocation>
</comment>
<dbReference type="SUPFAM" id="SSF52540">
    <property type="entry name" value="P-loop containing nucleoside triphosphate hydrolases"/>
    <property type="match status" value="1"/>
</dbReference>
<dbReference type="FunFam" id="3.40.50.300:FF:000029">
    <property type="entry name" value="Elongation factor G"/>
    <property type="match status" value="1"/>
</dbReference>
<dbReference type="SMART" id="SM00889">
    <property type="entry name" value="EFG_IV"/>
    <property type="match status" value="1"/>
</dbReference>
<dbReference type="GO" id="GO:0097216">
    <property type="term" value="F:guanosine tetraphosphate binding"/>
    <property type="evidence" value="ECO:0007669"/>
    <property type="project" value="UniProtKB-ARBA"/>
</dbReference>
<dbReference type="PROSITE" id="PS51722">
    <property type="entry name" value="G_TR_2"/>
    <property type="match status" value="1"/>
</dbReference>
<dbReference type="InterPro" id="IPR004161">
    <property type="entry name" value="EFTu-like_2"/>
</dbReference>
<evidence type="ECO:0000313" key="10">
    <source>
        <dbReference type="EMBL" id="MBK6006016.1"/>
    </source>
</evidence>
<dbReference type="GO" id="GO:0005737">
    <property type="term" value="C:cytoplasm"/>
    <property type="evidence" value="ECO:0007669"/>
    <property type="project" value="UniProtKB-SubCell"/>
</dbReference>
<dbReference type="Gene3D" id="3.30.230.10">
    <property type="match status" value="1"/>
</dbReference>
<dbReference type="FunFam" id="3.30.70.240:FF:000001">
    <property type="entry name" value="Elongation factor G"/>
    <property type="match status" value="1"/>
</dbReference>
<dbReference type="SMART" id="SM00838">
    <property type="entry name" value="EFG_C"/>
    <property type="match status" value="1"/>
</dbReference>
<accession>A0A934TS82</accession>
<dbReference type="InterPro" id="IPR009000">
    <property type="entry name" value="Transl_B-barrel_sf"/>
</dbReference>
<keyword evidence="5 8" id="KW-0648">Protein biosynthesis</keyword>
<evidence type="ECO:0000256" key="7">
    <source>
        <dbReference type="ARBA" id="ARBA00024731"/>
    </source>
</evidence>
<proteinExistence type="inferred from homology"/>
<dbReference type="Proteomes" id="UP000630528">
    <property type="component" value="Unassembled WGS sequence"/>
</dbReference>
<name>A0A934TS82_9BURK</name>
<dbReference type="Pfam" id="PF00009">
    <property type="entry name" value="GTP_EFTU"/>
    <property type="match status" value="1"/>
</dbReference>
<dbReference type="PANTHER" id="PTHR43261:SF1">
    <property type="entry name" value="RIBOSOME-RELEASING FACTOR 2, MITOCHONDRIAL"/>
    <property type="match status" value="1"/>
</dbReference>
<evidence type="ECO:0000256" key="3">
    <source>
        <dbReference type="ARBA" id="ARBA00022741"/>
    </source>
</evidence>
<dbReference type="CDD" id="cd01434">
    <property type="entry name" value="EFG_mtEFG1_IV"/>
    <property type="match status" value="1"/>
</dbReference>
<dbReference type="InterPro" id="IPR004540">
    <property type="entry name" value="Transl_elong_EFG/EF2"/>
</dbReference>
<organism evidence="10 11">
    <name type="scientific">Ramlibacter ginsenosidimutans</name>
    <dbReference type="NCBI Taxonomy" id="502333"/>
    <lineage>
        <taxon>Bacteria</taxon>
        <taxon>Pseudomonadati</taxon>
        <taxon>Pseudomonadota</taxon>
        <taxon>Betaproteobacteria</taxon>
        <taxon>Burkholderiales</taxon>
        <taxon>Comamonadaceae</taxon>
        <taxon>Ramlibacter</taxon>
    </lineage>
</organism>
<dbReference type="FunFam" id="2.40.30.10:FF:000006">
    <property type="entry name" value="Elongation factor G"/>
    <property type="match status" value="1"/>
</dbReference>
<feature type="binding site" evidence="8">
    <location>
        <begin position="142"/>
        <end position="145"/>
    </location>
    <ligand>
        <name>GTP</name>
        <dbReference type="ChEBI" id="CHEBI:37565"/>
    </ligand>
</feature>
<evidence type="ECO:0000256" key="6">
    <source>
        <dbReference type="ARBA" id="ARBA00023134"/>
    </source>
</evidence>
<dbReference type="GO" id="GO:0032790">
    <property type="term" value="P:ribosome disassembly"/>
    <property type="evidence" value="ECO:0007669"/>
    <property type="project" value="TreeGrafter"/>
</dbReference>
<dbReference type="InterPro" id="IPR031157">
    <property type="entry name" value="G_TR_CS"/>
</dbReference>
<dbReference type="CDD" id="cd04088">
    <property type="entry name" value="EFG_mtEFG_II"/>
    <property type="match status" value="1"/>
</dbReference>
<keyword evidence="6 8" id="KW-0342">GTP-binding</keyword>
<dbReference type="InterPro" id="IPR014721">
    <property type="entry name" value="Ribsml_uS5_D2-typ_fold_subgr"/>
</dbReference>
<dbReference type="EMBL" id="JAEPWM010000002">
    <property type="protein sequence ID" value="MBK6006016.1"/>
    <property type="molecule type" value="Genomic_DNA"/>
</dbReference>
<dbReference type="InterPro" id="IPR020568">
    <property type="entry name" value="Ribosomal_Su5_D2-typ_SF"/>
</dbReference>
<dbReference type="NCBIfam" id="TIGR00484">
    <property type="entry name" value="EF-G"/>
    <property type="match status" value="1"/>
</dbReference>
<dbReference type="SUPFAM" id="SSF54211">
    <property type="entry name" value="Ribosomal protein S5 domain 2-like"/>
    <property type="match status" value="1"/>
</dbReference>
<sequence>MARKTPIERYRNIGISAHIDAGKTTTTERILFYTGVNHKIGEVHDGAATMDWMEQEQERGITITSAATTCFWKGMDMSFPEHRINIIDTPGHVDFTIEVERSMRVLDGACMVYCAVGGVQPQSETVWRQANKYKVPRLAFVNKMDRTGANFFKVYDQMKLRLKANPVPIVIPIGAEENFTGVVDLRKMKAIYWDEASQGMKFNFAEIPAELLEQAKEWREKMVEAAAEANEDLMNKYLEEGDLTEEEITLGLRTRTIAGEIQPMLCGTAFKNKGVQRMLDAVIELMPSPVDIPPVKGLDEDEQPTTRKADDNEKFSALAFKLMTDPFVGQLTFVRVYSGVLSKGDSVYNPVRGKKERIGRIVQMHANNRQEVEEIRAGDIAACVGLKDVTTGETLCDPSSIVTLERMVFPEPVIRQAVEPKTKADQEKMGVALQRLAAEDPSFRVNTDEESGQTIIGGMGELHLEIIVDRMKREFGVEANVGKPQVAYRETIRRKSTDVEGKFVRQSGGKGQYGHVVFTVEPNETGKGFEFVDAIKGGVVPREYIPAVQKGVEEALNSGVLAGYPVVDVKVTLTFGSYHEVDSSEQAFKMAAIFGFKEGAKKSQPVILEPMMAVEVETPEDYAGNVMGDLSSRRGMVQGMDDMPGGGKVIKAEVPLSEMFGYSTTLRSMSQGRATYTMEFKHYAEAPKNVAEAIVAARAK</sequence>
<dbReference type="Pfam" id="PF03144">
    <property type="entry name" value="GTP_EFTU_D2"/>
    <property type="match status" value="1"/>
</dbReference>
<dbReference type="Gene3D" id="3.40.50.300">
    <property type="entry name" value="P-loop containing nucleotide triphosphate hydrolases"/>
    <property type="match status" value="1"/>
</dbReference>
<evidence type="ECO:0000256" key="4">
    <source>
        <dbReference type="ARBA" id="ARBA00022768"/>
    </source>
</evidence>
<evidence type="ECO:0000259" key="9">
    <source>
        <dbReference type="PROSITE" id="PS51722"/>
    </source>
</evidence>
<evidence type="ECO:0000256" key="2">
    <source>
        <dbReference type="ARBA" id="ARBA00017872"/>
    </source>
</evidence>
<dbReference type="AlphaFoldDB" id="A0A934TS82"/>
<keyword evidence="4 8" id="KW-0251">Elongation factor</keyword>
<comment type="similarity">
    <text evidence="1 8">Belongs to the TRAFAC class translation factor GTPase superfamily. Classic translation factor GTPase family. EF-G/EF-2 subfamily.</text>
</comment>
<dbReference type="InterPro" id="IPR035649">
    <property type="entry name" value="EFG_V"/>
</dbReference>
<dbReference type="InterPro" id="IPR047872">
    <property type="entry name" value="EFG_IV"/>
</dbReference>
<dbReference type="InterPro" id="IPR005225">
    <property type="entry name" value="Small_GTP-bd"/>
</dbReference>
<dbReference type="InterPro" id="IPR000640">
    <property type="entry name" value="EFG_V-like"/>
</dbReference>
<keyword evidence="11" id="KW-1185">Reference proteome</keyword>
<dbReference type="Gene3D" id="3.30.70.240">
    <property type="match status" value="1"/>
</dbReference>
<keyword evidence="3 8" id="KW-0547">Nucleotide-binding</keyword>
<dbReference type="InterPro" id="IPR000795">
    <property type="entry name" value="T_Tr_GTP-bd_dom"/>
</dbReference>
<dbReference type="Gene3D" id="3.30.70.870">
    <property type="entry name" value="Elongation Factor G (Translational Gtpase), domain 3"/>
    <property type="match status" value="1"/>
</dbReference>
<comment type="caution">
    <text evidence="10">The sequence shown here is derived from an EMBL/GenBank/DDBJ whole genome shotgun (WGS) entry which is preliminary data.</text>
</comment>
<dbReference type="PRINTS" id="PR00315">
    <property type="entry name" value="ELONGATNFCT"/>
</dbReference>
<feature type="binding site" evidence="8">
    <location>
        <begin position="17"/>
        <end position="24"/>
    </location>
    <ligand>
        <name>GTP</name>
        <dbReference type="ChEBI" id="CHEBI:37565"/>
    </ligand>
</feature>
<dbReference type="Pfam" id="PF14492">
    <property type="entry name" value="EFG_III"/>
    <property type="match status" value="1"/>
</dbReference>
<dbReference type="HAMAP" id="MF_00054_B">
    <property type="entry name" value="EF_G_EF_2_B"/>
    <property type="match status" value="1"/>
</dbReference>
<dbReference type="Gene3D" id="2.40.30.10">
    <property type="entry name" value="Translation factors"/>
    <property type="match status" value="1"/>
</dbReference>
<keyword evidence="8" id="KW-0963">Cytoplasm</keyword>
<dbReference type="RefSeq" id="WP_201168093.1">
    <property type="nucleotide sequence ID" value="NZ_JAEPWM010000002.1"/>
</dbReference>
<dbReference type="Pfam" id="PF03764">
    <property type="entry name" value="EFG_IV"/>
    <property type="match status" value="1"/>
</dbReference>
<dbReference type="InterPro" id="IPR035647">
    <property type="entry name" value="EFG_III/V"/>
</dbReference>
<protein>
    <recommendedName>
        <fullName evidence="2 8">Elongation factor G</fullName>
        <shortName evidence="8">EF-G</shortName>
    </recommendedName>
</protein>
<feature type="domain" description="Tr-type G" evidence="9">
    <location>
        <begin position="8"/>
        <end position="290"/>
    </location>
</feature>
<gene>
    <name evidence="8 10" type="primary">fusA</name>
    <name evidence="10" type="ORF">JJB11_07900</name>
</gene>
<comment type="function">
    <text evidence="7 8">Catalyzes the GTP-dependent ribosomal translocation step during translation elongation. During this step, the ribosome changes from the pre-translocational (PRE) to the post-translocational (POST) state as the newly formed A-site-bound peptidyl-tRNA and P-site-bound deacylated tRNA move to the P and E sites, respectively. Catalyzes the coordinated movement of the two tRNA molecules, the mRNA and conformational changes in the ribosome.</text>
</comment>
<reference evidence="10" key="1">
    <citation type="journal article" date="2012" name="J. Microbiol. Biotechnol.">
        <title>Ramlibacter ginsenosidimutans sp. nov., with ginsenoside-converting activity.</title>
        <authorList>
            <person name="Wang L."/>
            <person name="An D.S."/>
            <person name="Kim S.G."/>
            <person name="Jin F.X."/>
            <person name="Kim S.C."/>
            <person name="Lee S.T."/>
            <person name="Im W.T."/>
        </authorList>
    </citation>
    <scope>NUCLEOTIDE SEQUENCE</scope>
    <source>
        <strain evidence="10">KACC 17527</strain>
    </source>
</reference>
<dbReference type="SUPFAM" id="SSF54980">
    <property type="entry name" value="EF-G C-terminal domain-like"/>
    <property type="match status" value="2"/>
</dbReference>
<dbReference type="SUPFAM" id="SSF50447">
    <property type="entry name" value="Translation proteins"/>
    <property type="match status" value="1"/>
</dbReference>
<dbReference type="CDD" id="cd01886">
    <property type="entry name" value="EF-G"/>
    <property type="match status" value="1"/>
</dbReference>
<dbReference type="CDD" id="cd03713">
    <property type="entry name" value="EFG_mtEFG_C"/>
    <property type="match status" value="1"/>
</dbReference>
<dbReference type="FunFam" id="3.30.230.10:FF:000003">
    <property type="entry name" value="Elongation factor G"/>
    <property type="match status" value="1"/>
</dbReference>
<evidence type="ECO:0000313" key="11">
    <source>
        <dbReference type="Proteomes" id="UP000630528"/>
    </source>
</evidence>
<dbReference type="InterPro" id="IPR027417">
    <property type="entry name" value="P-loop_NTPase"/>
</dbReference>
<dbReference type="NCBIfam" id="TIGR00231">
    <property type="entry name" value="small_GTP"/>
    <property type="match status" value="1"/>
</dbReference>
<dbReference type="GO" id="GO:0003924">
    <property type="term" value="F:GTPase activity"/>
    <property type="evidence" value="ECO:0007669"/>
    <property type="project" value="InterPro"/>
</dbReference>
<dbReference type="FunFam" id="3.30.70.870:FF:000001">
    <property type="entry name" value="Elongation factor G"/>
    <property type="match status" value="1"/>
</dbReference>
<dbReference type="InterPro" id="IPR041095">
    <property type="entry name" value="EFG_II"/>
</dbReference>
<feature type="binding site" evidence="8">
    <location>
        <begin position="88"/>
        <end position="92"/>
    </location>
    <ligand>
        <name>GTP</name>
        <dbReference type="ChEBI" id="CHEBI:37565"/>
    </ligand>
</feature>
<dbReference type="GO" id="GO:0005525">
    <property type="term" value="F:GTP binding"/>
    <property type="evidence" value="ECO:0007669"/>
    <property type="project" value="UniProtKB-UniRule"/>
</dbReference>
<dbReference type="NCBIfam" id="NF009379">
    <property type="entry name" value="PRK12740.1-3"/>
    <property type="match status" value="1"/>
</dbReference>
<dbReference type="NCBIfam" id="NF009381">
    <property type="entry name" value="PRK12740.1-5"/>
    <property type="match status" value="1"/>
</dbReference>
<dbReference type="CDD" id="cd16262">
    <property type="entry name" value="EFG_III"/>
    <property type="match status" value="1"/>
</dbReference>
<dbReference type="InterPro" id="IPR009022">
    <property type="entry name" value="EFG_III"/>
</dbReference>
<dbReference type="GO" id="GO:0003746">
    <property type="term" value="F:translation elongation factor activity"/>
    <property type="evidence" value="ECO:0007669"/>
    <property type="project" value="UniProtKB-UniRule"/>
</dbReference>
<evidence type="ECO:0000256" key="1">
    <source>
        <dbReference type="ARBA" id="ARBA00005870"/>
    </source>
</evidence>
<dbReference type="PROSITE" id="PS00301">
    <property type="entry name" value="G_TR_1"/>
    <property type="match status" value="1"/>
</dbReference>
<dbReference type="InterPro" id="IPR005517">
    <property type="entry name" value="Transl_elong_EFG/EF2_IV"/>
</dbReference>
<evidence type="ECO:0000256" key="5">
    <source>
        <dbReference type="ARBA" id="ARBA00022917"/>
    </source>
</evidence>